<feature type="non-terminal residue" evidence="3">
    <location>
        <position position="1"/>
    </location>
</feature>
<gene>
    <name evidence="3" type="ORF">EV671_10641</name>
</gene>
<evidence type="ECO:0000256" key="2">
    <source>
        <dbReference type="SAM" id="Phobius"/>
    </source>
</evidence>
<evidence type="ECO:0000313" key="3">
    <source>
        <dbReference type="EMBL" id="TCU82456.1"/>
    </source>
</evidence>
<dbReference type="Proteomes" id="UP000295110">
    <property type="component" value="Unassembled WGS sequence"/>
</dbReference>
<protein>
    <submittedName>
        <fullName evidence="3">Uncharacterized protein</fullName>
    </submittedName>
</protein>
<comment type="caution">
    <text evidence="3">The sequence shown here is derived from an EMBL/GenBank/DDBJ whole genome shotgun (WGS) entry which is preliminary data.</text>
</comment>
<feature type="region of interest" description="Disordered" evidence="1">
    <location>
        <begin position="40"/>
        <end position="67"/>
    </location>
</feature>
<dbReference type="AlphaFoldDB" id="A0A4R3U8N1"/>
<dbReference type="EMBL" id="SMBU01000064">
    <property type="protein sequence ID" value="TCU82456.1"/>
    <property type="molecule type" value="Genomic_DNA"/>
</dbReference>
<name>A0A4R3U8N1_ROSSA</name>
<keyword evidence="2" id="KW-0812">Transmembrane</keyword>
<keyword evidence="2" id="KW-0472">Membrane</keyword>
<feature type="transmembrane region" description="Helical" evidence="2">
    <location>
        <begin position="12"/>
        <end position="33"/>
    </location>
</feature>
<evidence type="ECO:0000313" key="4">
    <source>
        <dbReference type="Proteomes" id="UP000295110"/>
    </source>
</evidence>
<keyword evidence="2" id="KW-1133">Transmembrane helix</keyword>
<reference evidence="3 4" key="1">
    <citation type="submission" date="2019-03" db="EMBL/GenBank/DDBJ databases">
        <title>Genomic Encyclopedia of Type Strains, Phase IV (KMG-IV): sequencing the most valuable type-strain genomes for metagenomic binning, comparative biology and taxonomic classification.</title>
        <authorList>
            <person name="Goeker M."/>
        </authorList>
    </citation>
    <scope>NUCLEOTIDE SEQUENCE [LARGE SCALE GENOMIC DNA]</scope>
    <source>
        <strain evidence="3 4">DSM 654</strain>
    </source>
</reference>
<keyword evidence="4" id="KW-1185">Reference proteome</keyword>
<accession>A0A4R3U8N1</accession>
<evidence type="ECO:0000256" key="1">
    <source>
        <dbReference type="SAM" id="MobiDB-lite"/>
    </source>
</evidence>
<organism evidence="3 4">
    <name type="scientific">Roseateles saccharophilus</name>
    <name type="common">Pseudomonas saccharophila</name>
    <dbReference type="NCBI Taxonomy" id="304"/>
    <lineage>
        <taxon>Bacteria</taxon>
        <taxon>Pseudomonadati</taxon>
        <taxon>Pseudomonadota</taxon>
        <taxon>Betaproteobacteria</taxon>
        <taxon>Burkholderiales</taxon>
        <taxon>Sphaerotilaceae</taxon>
        <taxon>Roseateles</taxon>
    </lineage>
</organism>
<proteinExistence type="predicted"/>
<sequence length="67" mass="7083">SALLWNGVGHHYAGFFGWVLVFSIPPVLLAWAAPFPHDHDVAEPAQPPHAGQVLPGSVAPQDAGHRA</sequence>
<dbReference type="RefSeq" id="WP_165917732.1">
    <property type="nucleotide sequence ID" value="NZ_SMBU01000064.1"/>
</dbReference>